<dbReference type="EMBL" id="ML179112">
    <property type="protein sequence ID" value="THU99885.1"/>
    <property type="molecule type" value="Genomic_DNA"/>
</dbReference>
<gene>
    <name evidence="1" type="ORF">K435DRAFT_475280</name>
</gene>
<name>A0A4V4HGR3_DENBC</name>
<evidence type="ECO:0000313" key="1">
    <source>
        <dbReference type="EMBL" id="THU99885.1"/>
    </source>
</evidence>
<keyword evidence="2" id="KW-1185">Reference proteome</keyword>
<evidence type="ECO:0000313" key="2">
    <source>
        <dbReference type="Proteomes" id="UP000297245"/>
    </source>
</evidence>
<sequence>MNLSVIGLLLGDGTDADRCAYIRKNLITVYHPVRTAEAGSESDADGCDVL</sequence>
<dbReference type="Proteomes" id="UP000297245">
    <property type="component" value="Unassembled WGS sequence"/>
</dbReference>
<dbReference type="AlphaFoldDB" id="A0A4V4HGR3"/>
<accession>A0A4V4HGR3</accession>
<organism evidence="1 2">
    <name type="scientific">Dendrothele bispora (strain CBS 962.96)</name>
    <dbReference type="NCBI Taxonomy" id="1314807"/>
    <lineage>
        <taxon>Eukaryota</taxon>
        <taxon>Fungi</taxon>
        <taxon>Dikarya</taxon>
        <taxon>Basidiomycota</taxon>
        <taxon>Agaricomycotina</taxon>
        <taxon>Agaricomycetes</taxon>
        <taxon>Agaricomycetidae</taxon>
        <taxon>Agaricales</taxon>
        <taxon>Agaricales incertae sedis</taxon>
        <taxon>Dendrothele</taxon>
    </lineage>
</organism>
<proteinExistence type="predicted"/>
<protein>
    <submittedName>
        <fullName evidence="1">Uncharacterized protein</fullName>
    </submittedName>
</protein>
<reference evidence="1 2" key="1">
    <citation type="journal article" date="2019" name="Nat. Ecol. Evol.">
        <title>Megaphylogeny resolves global patterns of mushroom evolution.</title>
        <authorList>
            <person name="Varga T."/>
            <person name="Krizsan K."/>
            <person name="Foldi C."/>
            <person name="Dima B."/>
            <person name="Sanchez-Garcia M."/>
            <person name="Sanchez-Ramirez S."/>
            <person name="Szollosi G.J."/>
            <person name="Szarkandi J.G."/>
            <person name="Papp V."/>
            <person name="Albert L."/>
            <person name="Andreopoulos W."/>
            <person name="Angelini C."/>
            <person name="Antonin V."/>
            <person name="Barry K.W."/>
            <person name="Bougher N.L."/>
            <person name="Buchanan P."/>
            <person name="Buyck B."/>
            <person name="Bense V."/>
            <person name="Catcheside P."/>
            <person name="Chovatia M."/>
            <person name="Cooper J."/>
            <person name="Damon W."/>
            <person name="Desjardin D."/>
            <person name="Finy P."/>
            <person name="Geml J."/>
            <person name="Haridas S."/>
            <person name="Hughes K."/>
            <person name="Justo A."/>
            <person name="Karasinski D."/>
            <person name="Kautmanova I."/>
            <person name="Kiss B."/>
            <person name="Kocsube S."/>
            <person name="Kotiranta H."/>
            <person name="LaButti K.M."/>
            <person name="Lechner B.E."/>
            <person name="Liimatainen K."/>
            <person name="Lipzen A."/>
            <person name="Lukacs Z."/>
            <person name="Mihaltcheva S."/>
            <person name="Morgado L.N."/>
            <person name="Niskanen T."/>
            <person name="Noordeloos M.E."/>
            <person name="Ohm R.A."/>
            <person name="Ortiz-Santana B."/>
            <person name="Ovrebo C."/>
            <person name="Racz N."/>
            <person name="Riley R."/>
            <person name="Savchenko A."/>
            <person name="Shiryaev A."/>
            <person name="Soop K."/>
            <person name="Spirin V."/>
            <person name="Szebenyi C."/>
            <person name="Tomsovsky M."/>
            <person name="Tulloss R.E."/>
            <person name="Uehling J."/>
            <person name="Grigoriev I.V."/>
            <person name="Vagvolgyi C."/>
            <person name="Papp T."/>
            <person name="Martin F.M."/>
            <person name="Miettinen O."/>
            <person name="Hibbett D.S."/>
            <person name="Nagy L.G."/>
        </authorList>
    </citation>
    <scope>NUCLEOTIDE SEQUENCE [LARGE SCALE GENOMIC DNA]</scope>
    <source>
        <strain evidence="1 2">CBS 962.96</strain>
    </source>
</reference>